<reference evidence="6" key="1">
    <citation type="submission" date="2015-08" db="EMBL/GenBank/DDBJ databases">
        <authorList>
            <person name="Varghese N."/>
        </authorList>
    </citation>
    <scope>NUCLEOTIDE SEQUENCE [LARGE SCALE GENOMIC DNA]</scope>
    <source>
        <strain evidence="6">DSM 23407</strain>
    </source>
</reference>
<dbReference type="PANTHER" id="PTHR20854:SF4">
    <property type="entry name" value="INOSITOL-1-MONOPHOSPHATASE-RELATED"/>
    <property type="match status" value="1"/>
</dbReference>
<gene>
    <name evidence="5" type="ORF">Ga0061067_103320</name>
</gene>
<evidence type="ECO:0000256" key="2">
    <source>
        <dbReference type="ARBA" id="ARBA00022723"/>
    </source>
</evidence>
<comment type="similarity">
    <text evidence="1">Belongs to the inositol monophosphatase superfamily.</text>
</comment>
<dbReference type="OrthoDB" id="9785695at2"/>
<evidence type="ECO:0000256" key="1">
    <source>
        <dbReference type="ARBA" id="ARBA00009759"/>
    </source>
</evidence>
<evidence type="ECO:0000313" key="6">
    <source>
        <dbReference type="Proteomes" id="UP000183900"/>
    </source>
</evidence>
<feature type="binding site" evidence="4">
    <location>
        <position position="93"/>
    </location>
    <ligand>
        <name>Mg(2+)</name>
        <dbReference type="ChEBI" id="CHEBI:18420"/>
        <label>2</label>
    </ligand>
</feature>
<comment type="cofactor">
    <cofactor evidence="4">
        <name>Mg(2+)</name>
        <dbReference type="ChEBI" id="CHEBI:18420"/>
    </cofactor>
</comment>
<keyword evidence="2 4" id="KW-0479">Metal-binding</keyword>
<dbReference type="PROSITE" id="PS00630">
    <property type="entry name" value="IMP_2"/>
    <property type="match status" value="1"/>
</dbReference>
<dbReference type="GO" id="GO:0046872">
    <property type="term" value="F:metal ion binding"/>
    <property type="evidence" value="ECO:0007669"/>
    <property type="project" value="UniProtKB-KW"/>
</dbReference>
<dbReference type="InterPro" id="IPR020550">
    <property type="entry name" value="Inositol_monophosphatase_CS"/>
</dbReference>
<dbReference type="PANTHER" id="PTHR20854">
    <property type="entry name" value="INOSITOL MONOPHOSPHATASE"/>
    <property type="match status" value="1"/>
</dbReference>
<dbReference type="PRINTS" id="PR00377">
    <property type="entry name" value="IMPHPHTASES"/>
</dbReference>
<evidence type="ECO:0000256" key="3">
    <source>
        <dbReference type="ARBA" id="ARBA00022842"/>
    </source>
</evidence>
<dbReference type="GO" id="GO:0006020">
    <property type="term" value="P:inositol metabolic process"/>
    <property type="evidence" value="ECO:0007669"/>
    <property type="project" value="TreeGrafter"/>
</dbReference>
<dbReference type="GO" id="GO:0008934">
    <property type="term" value="F:inositol monophosphate 1-phosphatase activity"/>
    <property type="evidence" value="ECO:0007669"/>
    <property type="project" value="TreeGrafter"/>
</dbReference>
<name>A0A0K6HVK8_9HYPH</name>
<dbReference type="EMBL" id="CYHE01000003">
    <property type="protein sequence ID" value="CUA94818.1"/>
    <property type="molecule type" value="Genomic_DNA"/>
</dbReference>
<dbReference type="Proteomes" id="UP000183900">
    <property type="component" value="Unassembled WGS sequence"/>
</dbReference>
<sequence>MPETDAGLLADLALLEAAARKAGEITLGFFGRDPQTWMKAGSSPVSEADMAADACLRETLLAARPDYGWLSEETADTPDRLGKARVFVVDPIDGTRAFLAGKDEWTISLAVVEDGRPVVAVLLNPVRGELFSAVTGCGTRLNGRLVTARVREDLTGATLLGPQGLLNRAAEEGGIVPSGTIGSLAYRIAKVAAGDVDLAAARANAHDWDLAAADLLVQEAGGRLTDWSGAACLYNRKTLQHPELVAAGEVLSAKASAFLRGLKLR</sequence>
<dbReference type="SUPFAM" id="SSF56655">
    <property type="entry name" value="Carbohydrate phosphatase"/>
    <property type="match status" value="1"/>
</dbReference>
<keyword evidence="3 4" id="KW-0460">Magnesium</keyword>
<feature type="binding site" evidence="4">
    <location>
        <position position="209"/>
    </location>
    <ligand>
        <name>Mg(2+)</name>
        <dbReference type="ChEBI" id="CHEBI:18420"/>
        <label>1</label>
        <note>catalytic</note>
    </ligand>
</feature>
<dbReference type="Pfam" id="PF00459">
    <property type="entry name" value="Inositol_P"/>
    <property type="match status" value="1"/>
</dbReference>
<proteinExistence type="inferred from homology"/>
<feature type="binding site" evidence="4">
    <location>
        <position position="92"/>
    </location>
    <ligand>
        <name>Mg(2+)</name>
        <dbReference type="ChEBI" id="CHEBI:18420"/>
        <label>1</label>
        <note>catalytic</note>
    </ligand>
</feature>
<protein>
    <submittedName>
        <fullName evidence="5">Archaeal fructose-1,6-bisphosphatase or related enzyme of inositol monophosphatase family</fullName>
    </submittedName>
</protein>
<dbReference type="RefSeq" id="WP_055455103.1">
    <property type="nucleotide sequence ID" value="NZ_CYHE01000003.1"/>
</dbReference>
<evidence type="ECO:0000256" key="4">
    <source>
        <dbReference type="PIRSR" id="PIRSR600760-2"/>
    </source>
</evidence>
<dbReference type="AlphaFoldDB" id="A0A0K6HVK8"/>
<feature type="binding site" evidence="4">
    <location>
        <position position="72"/>
    </location>
    <ligand>
        <name>Mg(2+)</name>
        <dbReference type="ChEBI" id="CHEBI:18420"/>
        <label>1</label>
        <note>catalytic</note>
    </ligand>
</feature>
<feature type="binding site" evidence="4">
    <location>
        <position position="90"/>
    </location>
    <ligand>
        <name>Mg(2+)</name>
        <dbReference type="ChEBI" id="CHEBI:18420"/>
        <label>2</label>
    </ligand>
</feature>
<dbReference type="InterPro" id="IPR000760">
    <property type="entry name" value="Inositol_monophosphatase-like"/>
</dbReference>
<dbReference type="GO" id="GO:0007165">
    <property type="term" value="P:signal transduction"/>
    <property type="evidence" value="ECO:0007669"/>
    <property type="project" value="TreeGrafter"/>
</dbReference>
<dbReference type="CDD" id="cd01638">
    <property type="entry name" value="CysQ"/>
    <property type="match status" value="1"/>
</dbReference>
<organism evidence="5 6">
    <name type="scientific">Pannonibacter indicus</name>
    <dbReference type="NCBI Taxonomy" id="466044"/>
    <lineage>
        <taxon>Bacteria</taxon>
        <taxon>Pseudomonadati</taxon>
        <taxon>Pseudomonadota</taxon>
        <taxon>Alphaproteobacteria</taxon>
        <taxon>Hyphomicrobiales</taxon>
        <taxon>Stappiaceae</taxon>
        <taxon>Pannonibacter</taxon>
    </lineage>
</organism>
<dbReference type="Gene3D" id="3.30.540.10">
    <property type="entry name" value="Fructose-1,6-Bisphosphatase, subunit A, domain 1"/>
    <property type="match status" value="1"/>
</dbReference>
<evidence type="ECO:0000313" key="5">
    <source>
        <dbReference type="EMBL" id="CUA94818.1"/>
    </source>
</evidence>
<dbReference type="GO" id="GO:0046854">
    <property type="term" value="P:phosphatidylinositol phosphate biosynthetic process"/>
    <property type="evidence" value="ECO:0007669"/>
    <property type="project" value="InterPro"/>
</dbReference>
<keyword evidence="6" id="KW-1185">Reference proteome</keyword>
<dbReference type="Gene3D" id="3.40.190.80">
    <property type="match status" value="1"/>
</dbReference>
<accession>A0A0K6HVK8</accession>